<gene>
    <name evidence="1" type="ORF">BHAOGJBA_1280</name>
</gene>
<sequence>MEALRLHEVTSYAFSTCRWLRRRNELRLLERWKRENEDLHAAARTVVGNQGGLTAARRKVVEALAVAEGSALSASPDECDALFEGVRSGRRDLAVLLPVDKVRSLLARRPAGAEGDVWVLEERRRPDGTLGKTARRYEGAGGIHACDDGAAALGHVWTRMAALGGKASVVDPDLWLAECMVSATDPSMEDAPPAVR</sequence>
<evidence type="ECO:0000313" key="1">
    <source>
        <dbReference type="EMBL" id="GJD87775.1"/>
    </source>
</evidence>
<name>A0AAV4ZIC2_9HYPH</name>
<organism evidence="1 2">
    <name type="scientific">Methylobacterium hispanicum</name>
    <dbReference type="NCBI Taxonomy" id="270350"/>
    <lineage>
        <taxon>Bacteria</taxon>
        <taxon>Pseudomonadati</taxon>
        <taxon>Pseudomonadota</taxon>
        <taxon>Alphaproteobacteria</taxon>
        <taxon>Hyphomicrobiales</taxon>
        <taxon>Methylobacteriaceae</taxon>
        <taxon>Methylobacterium</taxon>
    </lineage>
</organism>
<reference evidence="1" key="1">
    <citation type="journal article" date="2016" name="Front. Microbiol.">
        <title>Genome Sequence of the Piezophilic, Mesophilic Sulfate-Reducing Bacterium Desulfovibrio indicus J2T.</title>
        <authorList>
            <person name="Cao J."/>
            <person name="Maignien L."/>
            <person name="Shao Z."/>
            <person name="Alain K."/>
            <person name="Jebbar M."/>
        </authorList>
    </citation>
    <scope>NUCLEOTIDE SEQUENCE</scope>
    <source>
        <strain evidence="1">DSM 16372</strain>
    </source>
</reference>
<dbReference type="AlphaFoldDB" id="A0AAV4ZIC2"/>
<protein>
    <submittedName>
        <fullName evidence="1">Uncharacterized protein</fullName>
    </submittedName>
</protein>
<comment type="caution">
    <text evidence="1">The sequence shown here is derived from an EMBL/GenBank/DDBJ whole genome shotgun (WGS) entry which is preliminary data.</text>
</comment>
<dbReference type="EMBL" id="BPQO01000004">
    <property type="protein sequence ID" value="GJD87775.1"/>
    <property type="molecule type" value="Genomic_DNA"/>
</dbReference>
<keyword evidence="2" id="KW-1185">Reference proteome</keyword>
<accession>A0AAV4ZIC2</accession>
<reference evidence="1" key="2">
    <citation type="submission" date="2021-08" db="EMBL/GenBank/DDBJ databases">
        <authorList>
            <person name="Tani A."/>
            <person name="Ola A."/>
            <person name="Ogura Y."/>
            <person name="Katsura K."/>
            <person name="Hayashi T."/>
        </authorList>
    </citation>
    <scope>NUCLEOTIDE SEQUENCE</scope>
    <source>
        <strain evidence="1">DSM 16372</strain>
    </source>
</reference>
<dbReference type="Proteomes" id="UP001055247">
    <property type="component" value="Unassembled WGS sequence"/>
</dbReference>
<evidence type="ECO:0000313" key="2">
    <source>
        <dbReference type="Proteomes" id="UP001055247"/>
    </source>
</evidence>
<proteinExistence type="predicted"/>